<dbReference type="PROSITE" id="PS50112">
    <property type="entry name" value="PAS"/>
    <property type="match status" value="2"/>
</dbReference>
<feature type="domain" description="PAC" evidence="2">
    <location>
        <begin position="86"/>
        <end position="136"/>
    </location>
</feature>
<dbReference type="InterPro" id="IPR001610">
    <property type="entry name" value="PAC"/>
</dbReference>
<dbReference type="SMART" id="SM00091">
    <property type="entry name" value="PAS"/>
    <property type="match status" value="3"/>
</dbReference>
<name>A0A934V5T6_9PSEU</name>
<dbReference type="SMART" id="SM00086">
    <property type="entry name" value="PAC"/>
    <property type="match status" value="3"/>
</dbReference>
<dbReference type="CDD" id="cd01948">
    <property type="entry name" value="EAL"/>
    <property type="match status" value="1"/>
</dbReference>
<dbReference type="PANTHER" id="PTHR44757:SF2">
    <property type="entry name" value="BIOFILM ARCHITECTURE MAINTENANCE PROTEIN MBAA"/>
    <property type="match status" value="1"/>
</dbReference>
<dbReference type="AlphaFoldDB" id="A0A934V5T6"/>
<dbReference type="PROSITE" id="PS50113">
    <property type="entry name" value="PAC"/>
    <property type="match status" value="2"/>
</dbReference>
<dbReference type="InterPro" id="IPR029787">
    <property type="entry name" value="Nucleotide_cyclase"/>
</dbReference>
<proteinExistence type="predicted"/>
<protein>
    <submittedName>
        <fullName evidence="5">EAL domain-containing protein</fullName>
    </submittedName>
</protein>
<evidence type="ECO:0000313" key="5">
    <source>
        <dbReference type="EMBL" id="MBK1784963.1"/>
    </source>
</evidence>
<dbReference type="InterPro" id="IPR035919">
    <property type="entry name" value="EAL_sf"/>
</dbReference>
<dbReference type="InterPro" id="IPR035965">
    <property type="entry name" value="PAS-like_dom_sf"/>
</dbReference>
<dbReference type="Pfam" id="PF08448">
    <property type="entry name" value="PAS_4"/>
    <property type="match status" value="1"/>
</dbReference>
<dbReference type="Pfam" id="PF00989">
    <property type="entry name" value="PAS"/>
    <property type="match status" value="2"/>
</dbReference>
<reference evidence="5" key="1">
    <citation type="submission" date="2020-12" db="EMBL/GenBank/DDBJ databases">
        <title>Prauserella sp. ASG 168, a novel actinomycete isolated from cave rock.</title>
        <authorList>
            <person name="Suriyachadkun C."/>
        </authorList>
    </citation>
    <scope>NUCLEOTIDE SEQUENCE</scope>
    <source>
        <strain evidence="5">ASG 168</strain>
    </source>
</reference>
<sequence>MEARTNAAVTSGYEPHHEIVADLALAAGASAMWSIDLVDDDVTWSAGLAAILGLSEPGDDEIRRTLLDLISPITTAVHEVSEWDNFELEQCVETPEGDVRWIRFLARPQPGGDPAGLLGIAADVTERRGSEQELADLAERYRLLVELSPDAICVHEAGRLVYVNPAAVRFVAAESADDLVGRPITDFVDPTSVPEVLRRIKRLGIPGATSEPSEASLKRFDGESMLVESVSVRTTWQGRPAFQVIMRDVTAQKTAEAALHYQAALVSHVSDAIIATTADGIVTSWNPAAETVYGHSTAVAIGQDVSGLVGAPLDPEAIVAAGGVTEATHHRADGCVLAIRVSAAEMSEGYVLVCADETPRRRAELRYSTVVAALDEGVLVVSADGLVETANPAAIRILGLPGTALLGTSPTRFPLYSDSGARLSTTQYPFAQVLATGVPQNGRVLRLQRPDGQCVWLSMSCRPLDPDAAPPSAVVTSFTDITERRAIGERLAHDATHDPLTGLANRTLVLRRLASALAEPDREGLACVLFVDLDKFKLINDSLGHSTGDKVLRVVGQRLRHCVRSTDLVGRLGGDEFAVVTFDVSGDTGIRSLIGHLRSSLTRPIGLDGRQLRVDASVGIVTARPGDPRSAEDLIRDADVAMYESKTRGRGRYEFFDVELRERVQRQLRLEQDLREAVVDGQLWMAYQPVVELRSLRTVAVEGLMRWHHPTHGAISPVEFIPLAEESDLINLIGDYMLRTTTEEIASQRARRGLDTRLTVNLSARQLDDAALVPTVEEALVRTGLPPQTLCLEITESALMRDPKSAGDVLTALRELGVRLAIDDFGTGYSSLAQLWRLPLDTLKIDRSFVTGLGKPGKSEAEAIIKGIVTMAHSMGLSVIAEGVETDRQLEILRELECDQAQGYRFSRPVSAGELFPRMTA</sequence>
<feature type="domain" description="EAL" evidence="3">
    <location>
        <begin position="667"/>
        <end position="921"/>
    </location>
</feature>
<dbReference type="NCBIfam" id="TIGR00254">
    <property type="entry name" value="GGDEF"/>
    <property type="match status" value="1"/>
</dbReference>
<dbReference type="InterPro" id="IPR052155">
    <property type="entry name" value="Biofilm_reg_signaling"/>
</dbReference>
<feature type="domain" description="PAS" evidence="1">
    <location>
        <begin position="363"/>
        <end position="409"/>
    </location>
</feature>
<dbReference type="PANTHER" id="PTHR44757">
    <property type="entry name" value="DIGUANYLATE CYCLASE DGCP"/>
    <property type="match status" value="1"/>
</dbReference>
<dbReference type="CDD" id="cd00130">
    <property type="entry name" value="PAS"/>
    <property type="match status" value="3"/>
</dbReference>
<dbReference type="SUPFAM" id="SSF55073">
    <property type="entry name" value="Nucleotide cyclase"/>
    <property type="match status" value="1"/>
</dbReference>
<dbReference type="EMBL" id="JAENJH010000002">
    <property type="protein sequence ID" value="MBK1784963.1"/>
    <property type="molecule type" value="Genomic_DNA"/>
</dbReference>
<accession>A0A934V5T6</accession>
<dbReference type="InterPro" id="IPR043128">
    <property type="entry name" value="Rev_trsase/Diguanyl_cyclase"/>
</dbReference>
<dbReference type="Gene3D" id="3.30.70.270">
    <property type="match status" value="1"/>
</dbReference>
<dbReference type="InterPro" id="IPR000160">
    <property type="entry name" value="GGDEF_dom"/>
</dbReference>
<organism evidence="5 6">
    <name type="scientific">Prauserella cavernicola</name>
    <dbReference type="NCBI Taxonomy" id="2800127"/>
    <lineage>
        <taxon>Bacteria</taxon>
        <taxon>Bacillati</taxon>
        <taxon>Actinomycetota</taxon>
        <taxon>Actinomycetes</taxon>
        <taxon>Pseudonocardiales</taxon>
        <taxon>Pseudonocardiaceae</taxon>
        <taxon>Prauserella</taxon>
    </lineage>
</organism>
<keyword evidence="6" id="KW-1185">Reference proteome</keyword>
<gene>
    <name evidence="5" type="ORF">JHE00_11555</name>
</gene>
<dbReference type="CDD" id="cd01949">
    <property type="entry name" value="GGDEF"/>
    <property type="match status" value="1"/>
</dbReference>
<dbReference type="GO" id="GO:0006355">
    <property type="term" value="P:regulation of DNA-templated transcription"/>
    <property type="evidence" value="ECO:0007669"/>
    <property type="project" value="InterPro"/>
</dbReference>
<dbReference type="InterPro" id="IPR013767">
    <property type="entry name" value="PAS_fold"/>
</dbReference>
<feature type="domain" description="GGDEF" evidence="4">
    <location>
        <begin position="524"/>
        <end position="658"/>
    </location>
</feature>
<dbReference type="Gene3D" id="3.30.450.20">
    <property type="entry name" value="PAS domain"/>
    <property type="match status" value="4"/>
</dbReference>
<evidence type="ECO:0000259" key="4">
    <source>
        <dbReference type="PROSITE" id="PS50887"/>
    </source>
</evidence>
<dbReference type="Gene3D" id="3.20.20.450">
    <property type="entry name" value="EAL domain"/>
    <property type="match status" value="1"/>
</dbReference>
<dbReference type="Proteomes" id="UP000635245">
    <property type="component" value="Unassembled WGS sequence"/>
</dbReference>
<dbReference type="SUPFAM" id="SSF141868">
    <property type="entry name" value="EAL domain-like"/>
    <property type="match status" value="1"/>
</dbReference>
<feature type="domain" description="PAS" evidence="1">
    <location>
        <begin position="265"/>
        <end position="316"/>
    </location>
</feature>
<dbReference type="RefSeq" id="WP_200317735.1">
    <property type="nucleotide sequence ID" value="NZ_JAENJH010000002.1"/>
</dbReference>
<dbReference type="Pfam" id="PF00563">
    <property type="entry name" value="EAL"/>
    <property type="match status" value="1"/>
</dbReference>
<dbReference type="SMART" id="SM00267">
    <property type="entry name" value="GGDEF"/>
    <property type="match status" value="1"/>
</dbReference>
<comment type="caution">
    <text evidence="5">The sequence shown here is derived from an EMBL/GenBank/DDBJ whole genome shotgun (WGS) entry which is preliminary data.</text>
</comment>
<dbReference type="InterPro" id="IPR000700">
    <property type="entry name" value="PAS-assoc_C"/>
</dbReference>
<dbReference type="NCBIfam" id="TIGR00229">
    <property type="entry name" value="sensory_box"/>
    <property type="match status" value="3"/>
</dbReference>
<dbReference type="InterPro" id="IPR000014">
    <property type="entry name" value="PAS"/>
</dbReference>
<evidence type="ECO:0000313" key="6">
    <source>
        <dbReference type="Proteomes" id="UP000635245"/>
    </source>
</evidence>
<evidence type="ECO:0000259" key="1">
    <source>
        <dbReference type="PROSITE" id="PS50112"/>
    </source>
</evidence>
<evidence type="ECO:0000259" key="2">
    <source>
        <dbReference type="PROSITE" id="PS50113"/>
    </source>
</evidence>
<dbReference type="SMART" id="SM00052">
    <property type="entry name" value="EAL"/>
    <property type="match status" value="1"/>
</dbReference>
<evidence type="ECO:0000259" key="3">
    <source>
        <dbReference type="PROSITE" id="PS50883"/>
    </source>
</evidence>
<dbReference type="SUPFAM" id="SSF55785">
    <property type="entry name" value="PYP-like sensor domain (PAS domain)"/>
    <property type="match status" value="4"/>
</dbReference>
<dbReference type="PROSITE" id="PS50887">
    <property type="entry name" value="GGDEF"/>
    <property type="match status" value="1"/>
</dbReference>
<dbReference type="Pfam" id="PF00990">
    <property type="entry name" value="GGDEF"/>
    <property type="match status" value="1"/>
</dbReference>
<feature type="domain" description="PAC" evidence="2">
    <location>
        <begin position="441"/>
        <end position="493"/>
    </location>
</feature>
<dbReference type="PROSITE" id="PS50883">
    <property type="entry name" value="EAL"/>
    <property type="match status" value="1"/>
</dbReference>
<dbReference type="InterPro" id="IPR013656">
    <property type="entry name" value="PAS_4"/>
</dbReference>
<dbReference type="InterPro" id="IPR001633">
    <property type="entry name" value="EAL_dom"/>
</dbReference>